<protein>
    <submittedName>
        <fullName evidence="2">Uncharacterized protein</fullName>
    </submittedName>
</protein>
<gene>
    <name evidence="2" type="ORF">E2F46_10505</name>
</gene>
<keyword evidence="1" id="KW-0812">Transmembrane</keyword>
<dbReference type="OrthoDB" id="278870at2"/>
<keyword evidence="1" id="KW-0472">Membrane</keyword>
<evidence type="ECO:0000313" key="3">
    <source>
        <dbReference type="Proteomes" id="UP000294796"/>
    </source>
</evidence>
<dbReference type="RefSeq" id="WP_133322043.1">
    <property type="nucleotide sequence ID" value="NZ_SMTF01000008.1"/>
</dbReference>
<name>A0A4R5TLW6_9GAMM</name>
<accession>A0A4R5TLW6</accession>
<feature type="transmembrane region" description="Helical" evidence="1">
    <location>
        <begin position="82"/>
        <end position="107"/>
    </location>
</feature>
<organism evidence="2 3">
    <name type="scientific">Luteimonas aestuarii</name>
    <dbReference type="NCBI Taxonomy" id="453837"/>
    <lineage>
        <taxon>Bacteria</taxon>
        <taxon>Pseudomonadati</taxon>
        <taxon>Pseudomonadota</taxon>
        <taxon>Gammaproteobacteria</taxon>
        <taxon>Lysobacterales</taxon>
        <taxon>Lysobacteraceae</taxon>
        <taxon>Luteimonas</taxon>
    </lineage>
</organism>
<evidence type="ECO:0000256" key="1">
    <source>
        <dbReference type="SAM" id="Phobius"/>
    </source>
</evidence>
<feature type="transmembrane region" description="Helical" evidence="1">
    <location>
        <begin position="12"/>
        <end position="31"/>
    </location>
</feature>
<dbReference type="AlphaFoldDB" id="A0A4R5TLW6"/>
<dbReference type="EMBL" id="SMTF01000008">
    <property type="protein sequence ID" value="TDK23348.1"/>
    <property type="molecule type" value="Genomic_DNA"/>
</dbReference>
<keyword evidence="3" id="KW-1185">Reference proteome</keyword>
<proteinExistence type="predicted"/>
<reference evidence="2 3" key="1">
    <citation type="submission" date="2019-03" db="EMBL/GenBank/DDBJ databases">
        <title>Luteimonas zhaokaii sp.nov., isolated from the rectal contents of Plateau pika in Yushu, Qinghai Province, China.</title>
        <authorList>
            <person name="Zhang G."/>
        </authorList>
    </citation>
    <scope>NUCLEOTIDE SEQUENCE [LARGE SCALE GENOMIC DNA]</scope>
    <source>
        <strain evidence="2 3">B9</strain>
    </source>
</reference>
<sequence length="112" mass="12079">MTGTSRPRRFSWIAAPMVWWALHFVAVYSLQGLVCARGWSQPAGIAGITGLTLVAWAVVAWSGVHGRRVLDAAADDPRGTRFAARLVVWLSVLSAVAIAFTVLPVLLLPPCR</sequence>
<dbReference type="Proteomes" id="UP000294796">
    <property type="component" value="Unassembled WGS sequence"/>
</dbReference>
<keyword evidence="1" id="KW-1133">Transmembrane helix</keyword>
<evidence type="ECO:0000313" key="2">
    <source>
        <dbReference type="EMBL" id="TDK23348.1"/>
    </source>
</evidence>
<feature type="transmembrane region" description="Helical" evidence="1">
    <location>
        <begin position="43"/>
        <end position="61"/>
    </location>
</feature>
<comment type="caution">
    <text evidence="2">The sequence shown here is derived from an EMBL/GenBank/DDBJ whole genome shotgun (WGS) entry which is preliminary data.</text>
</comment>